<dbReference type="OrthoDB" id="5065855at2759"/>
<dbReference type="InterPro" id="IPR003653">
    <property type="entry name" value="Peptidase_C48_C"/>
</dbReference>
<dbReference type="SUPFAM" id="SSF54001">
    <property type="entry name" value="Cysteine proteinases"/>
    <property type="match status" value="1"/>
</dbReference>
<sequence>MAASRPFGSVITRDCITTPRWRTSSEVLVMMQFYNVSECSFWCIYDALTCQDHDATVYRSDLKNLDNDEWLNDNNISFLYEYLEHSYLNESKKADKVVLLRPSMAYLLLHTEDPKSLKEVLPPLDKARFIFLPINDNPDVRAIEGGAHWSLLVIGVADKCALYYDTMEGSNLNVSVKTTKQLGHLLNKSFQFFCVPTPQQVNMSDCGVLVCEITALLLSRLIESNENDKVDLSLENIAFVAAAGRTFILTVIMELISAQAKGTI</sequence>
<comment type="caution">
    <text evidence="6">The sequence shown here is derived from an EMBL/GenBank/DDBJ whole genome shotgun (WGS) entry which is preliminary data.</text>
</comment>
<dbReference type="Gene3D" id="3.40.395.10">
    <property type="entry name" value="Adenoviral Proteinase, Chain A"/>
    <property type="match status" value="1"/>
</dbReference>
<dbReference type="Pfam" id="PF02902">
    <property type="entry name" value="Peptidase_C48"/>
    <property type="match status" value="1"/>
</dbReference>
<comment type="similarity">
    <text evidence="1">Belongs to the peptidase C48 family.</text>
</comment>
<protein>
    <recommendedName>
        <fullName evidence="5">Ubiquitin-like protease family profile domain-containing protein</fullName>
    </recommendedName>
</protein>
<dbReference type="GO" id="GO:0006508">
    <property type="term" value="P:proteolysis"/>
    <property type="evidence" value="ECO:0007669"/>
    <property type="project" value="UniProtKB-KW"/>
</dbReference>
<dbReference type="Proteomes" id="UP000761534">
    <property type="component" value="Unassembled WGS sequence"/>
</dbReference>
<evidence type="ECO:0000256" key="1">
    <source>
        <dbReference type="ARBA" id="ARBA00005234"/>
    </source>
</evidence>
<organism evidence="6 7">
    <name type="scientific">Trichomonascus ciferrii</name>
    <dbReference type="NCBI Taxonomy" id="44093"/>
    <lineage>
        <taxon>Eukaryota</taxon>
        <taxon>Fungi</taxon>
        <taxon>Dikarya</taxon>
        <taxon>Ascomycota</taxon>
        <taxon>Saccharomycotina</taxon>
        <taxon>Dipodascomycetes</taxon>
        <taxon>Dipodascales</taxon>
        <taxon>Trichomonascaceae</taxon>
        <taxon>Trichomonascus</taxon>
        <taxon>Trichomonascus ciferrii complex</taxon>
    </lineage>
</organism>
<dbReference type="GO" id="GO:0019784">
    <property type="term" value="F:deNEDDylase activity"/>
    <property type="evidence" value="ECO:0007669"/>
    <property type="project" value="InterPro"/>
</dbReference>
<evidence type="ECO:0000313" key="7">
    <source>
        <dbReference type="Proteomes" id="UP000761534"/>
    </source>
</evidence>
<dbReference type="PROSITE" id="PS50600">
    <property type="entry name" value="ULP_PROTEASE"/>
    <property type="match status" value="1"/>
</dbReference>
<feature type="domain" description="Ubiquitin-like protease family profile" evidence="5">
    <location>
        <begin position="55"/>
        <end position="217"/>
    </location>
</feature>
<evidence type="ECO:0000313" key="6">
    <source>
        <dbReference type="EMBL" id="KAA8917772.1"/>
    </source>
</evidence>
<dbReference type="GO" id="GO:0000338">
    <property type="term" value="P:protein deneddylation"/>
    <property type="evidence" value="ECO:0007669"/>
    <property type="project" value="TreeGrafter"/>
</dbReference>
<dbReference type="PANTHER" id="PTHR46468:SF1">
    <property type="entry name" value="SENTRIN-SPECIFIC PROTEASE 8"/>
    <property type="match status" value="1"/>
</dbReference>
<dbReference type="InterPro" id="IPR044613">
    <property type="entry name" value="Nep1/2-like"/>
</dbReference>
<keyword evidence="4" id="KW-0788">Thiol protease</keyword>
<evidence type="ECO:0000256" key="4">
    <source>
        <dbReference type="ARBA" id="ARBA00022807"/>
    </source>
</evidence>
<gene>
    <name evidence="6" type="ORF">TRICI_000080</name>
</gene>
<dbReference type="EMBL" id="SWFS01000011">
    <property type="protein sequence ID" value="KAA8917772.1"/>
    <property type="molecule type" value="Genomic_DNA"/>
</dbReference>
<dbReference type="PANTHER" id="PTHR46468">
    <property type="entry name" value="SENTRIN-SPECIFIC PROTEASE 8"/>
    <property type="match status" value="1"/>
</dbReference>
<keyword evidence="3" id="KW-0378">Hydrolase</keyword>
<keyword evidence="7" id="KW-1185">Reference proteome</keyword>
<reference evidence="6" key="1">
    <citation type="journal article" date="2019" name="G3 (Bethesda)">
        <title>Genome Assemblies of Two Rare Opportunistic Yeast Pathogens: Diutina rugosa (syn. Candida rugosa) and Trichomonascus ciferrii (syn. Candida ciferrii).</title>
        <authorList>
            <person name="Mixao V."/>
            <person name="Saus E."/>
            <person name="Hansen A.P."/>
            <person name="Lass-Florl C."/>
            <person name="Gabaldon T."/>
        </authorList>
    </citation>
    <scope>NUCLEOTIDE SEQUENCE</scope>
    <source>
        <strain evidence="6">CBS 4856</strain>
    </source>
</reference>
<dbReference type="AlphaFoldDB" id="A0A642VEF2"/>
<evidence type="ECO:0000259" key="5">
    <source>
        <dbReference type="PROSITE" id="PS50600"/>
    </source>
</evidence>
<name>A0A642VEF2_9ASCO</name>
<dbReference type="InterPro" id="IPR038765">
    <property type="entry name" value="Papain-like_cys_pep_sf"/>
</dbReference>
<evidence type="ECO:0000256" key="3">
    <source>
        <dbReference type="ARBA" id="ARBA00022801"/>
    </source>
</evidence>
<accession>A0A642VEF2</accession>
<dbReference type="GO" id="GO:0008234">
    <property type="term" value="F:cysteine-type peptidase activity"/>
    <property type="evidence" value="ECO:0007669"/>
    <property type="project" value="UniProtKB-KW"/>
</dbReference>
<keyword evidence="2" id="KW-0645">Protease</keyword>
<evidence type="ECO:0000256" key="2">
    <source>
        <dbReference type="ARBA" id="ARBA00022670"/>
    </source>
</evidence>
<dbReference type="VEuPathDB" id="FungiDB:TRICI_000080"/>
<proteinExistence type="inferred from homology"/>